<reference evidence="2" key="1">
    <citation type="submission" date="2022-08" db="EMBL/GenBank/DDBJ databases">
        <title>Draft genome sequencing of Roseisolibacter agri AW1220.</title>
        <authorList>
            <person name="Tobiishi Y."/>
            <person name="Tonouchi A."/>
        </authorList>
    </citation>
    <scope>NUCLEOTIDE SEQUENCE</scope>
    <source>
        <strain evidence="2">AW1220</strain>
    </source>
</reference>
<evidence type="ECO:0000256" key="1">
    <source>
        <dbReference type="SAM" id="MobiDB-lite"/>
    </source>
</evidence>
<dbReference type="RefSeq" id="WP_284350017.1">
    <property type="nucleotide sequence ID" value="NZ_BRXS01000003.1"/>
</dbReference>
<protein>
    <submittedName>
        <fullName evidence="2">Uncharacterized protein</fullName>
    </submittedName>
</protein>
<organism evidence="2 3">
    <name type="scientific">Roseisolibacter agri</name>
    <dbReference type="NCBI Taxonomy" id="2014610"/>
    <lineage>
        <taxon>Bacteria</taxon>
        <taxon>Pseudomonadati</taxon>
        <taxon>Gemmatimonadota</taxon>
        <taxon>Gemmatimonadia</taxon>
        <taxon>Gemmatimonadales</taxon>
        <taxon>Gemmatimonadaceae</taxon>
        <taxon>Roseisolibacter</taxon>
    </lineage>
</organism>
<comment type="caution">
    <text evidence="2">The sequence shown here is derived from an EMBL/GenBank/DDBJ whole genome shotgun (WGS) entry which is preliminary data.</text>
</comment>
<dbReference type="Proteomes" id="UP001161325">
    <property type="component" value="Unassembled WGS sequence"/>
</dbReference>
<sequence length="192" mass="19815">MAPPSTSAADARSRAAALALVAALSTLAGCADREKARADSAAIAATLAPPPGAPPASDCPKDGRWRTCSITKRLTDAGLIPHQLPDTTRVPFLTPAGASWTVSKVDLRVFLYDSVAQADREAQALDPIRVAPRGGSYAWPAPATLVHSGNLIAVLLSENARQVERVQLALEAGPPQPEGPAVAQPLPPSASH</sequence>
<evidence type="ECO:0000313" key="3">
    <source>
        <dbReference type="Proteomes" id="UP001161325"/>
    </source>
</evidence>
<accession>A0AA37Q9H8</accession>
<feature type="region of interest" description="Disordered" evidence="1">
    <location>
        <begin position="172"/>
        <end position="192"/>
    </location>
</feature>
<name>A0AA37Q9H8_9BACT</name>
<proteinExistence type="predicted"/>
<gene>
    <name evidence="2" type="ORF">rosag_20740</name>
</gene>
<dbReference type="EMBL" id="BRXS01000003">
    <property type="protein sequence ID" value="GLC25561.1"/>
    <property type="molecule type" value="Genomic_DNA"/>
</dbReference>
<evidence type="ECO:0000313" key="2">
    <source>
        <dbReference type="EMBL" id="GLC25561.1"/>
    </source>
</evidence>
<dbReference type="AlphaFoldDB" id="A0AA37Q9H8"/>
<keyword evidence="3" id="KW-1185">Reference proteome</keyword>